<dbReference type="Proteomes" id="UP001205906">
    <property type="component" value="Unassembled WGS sequence"/>
</dbReference>
<dbReference type="RefSeq" id="WP_252818644.1">
    <property type="nucleotide sequence ID" value="NZ_JAMXQS010000005.1"/>
</dbReference>
<organism evidence="1 2">
    <name type="scientific">Mesorhizobium liriopis</name>
    <dbReference type="NCBI Taxonomy" id="2953882"/>
    <lineage>
        <taxon>Bacteria</taxon>
        <taxon>Pseudomonadati</taxon>
        <taxon>Pseudomonadota</taxon>
        <taxon>Alphaproteobacteria</taxon>
        <taxon>Hyphomicrobiales</taxon>
        <taxon>Phyllobacteriaceae</taxon>
        <taxon>Mesorhizobium</taxon>
    </lineage>
</organism>
<name>A0ABT1C5U9_9HYPH</name>
<keyword evidence="2" id="KW-1185">Reference proteome</keyword>
<protein>
    <submittedName>
        <fullName evidence="1">Uncharacterized protein</fullName>
    </submittedName>
</protein>
<accession>A0ABT1C5U9</accession>
<evidence type="ECO:0000313" key="2">
    <source>
        <dbReference type="Proteomes" id="UP001205906"/>
    </source>
</evidence>
<dbReference type="EMBL" id="JAMXQS010000005">
    <property type="protein sequence ID" value="MCO6050202.1"/>
    <property type="molecule type" value="Genomic_DNA"/>
</dbReference>
<evidence type="ECO:0000313" key="1">
    <source>
        <dbReference type="EMBL" id="MCO6050202.1"/>
    </source>
</evidence>
<reference evidence="1 2" key="1">
    <citation type="submission" date="2022-06" db="EMBL/GenBank/DDBJ databases">
        <title>Mesorhizobium sp. strain RP14 Genome sequencing and assembly.</title>
        <authorList>
            <person name="Kim I."/>
        </authorList>
    </citation>
    <scope>NUCLEOTIDE SEQUENCE [LARGE SCALE GENOMIC DNA]</scope>
    <source>
        <strain evidence="2">RP14(2022)</strain>
    </source>
</reference>
<comment type="caution">
    <text evidence="1">The sequence shown here is derived from an EMBL/GenBank/DDBJ whole genome shotgun (WGS) entry which is preliminary data.</text>
</comment>
<gene>
    <name evidence="1" type="ORF">NGM99_10440</name>
</gene>
<sequence>MSDLWAYQRDALQREIICTRKDIEDMQRGRLRITRSQGEAPAWEDDTGNWLRRSENRLEALISVMQRFD</sequence>
<proteinExistence type="predicted"/>